<reference evidence="2 3" key="2">
    <citation type="journal article" date="2011" name="Genome Res.">
        <title>Chromosome and gene copy number variation allow major structural change between species and strains of Leishmania.</title>
        <authorList>
            <person name="Rogers M.B."/>
            <person name="Hilley J.D."/>
            <person name="Dickens N.J."/>
            <person name="Wilkes J."/>
            <person name="Bates P.A."/>
            <person name="Depledge D.P."/>
            <person name="Harris D."/>
            <person name="Her Y."/>
            <person name="Herzyk P."/>
            <person name="Imamura H."/>
            <person name="Otto T.D."/>
            <person name="Sanders M."/>
            <person name="Seeger K."/>
            <person name="Dujardin J.C."/>
            <person name="Berriman M."/>
            <person name="Smith D.F."/>
            <person name="Hertz-Fowler C."/>
            <person name="Mottram J.C."/>
        </authorList>
    </citation>
    <scope>NUCLEOTIDE SEQUENCE [LARGE SCALE GENOMIC DNA]</scope>
    <source>
        <strain evidence="3">MHOM/IL/81/Friedlin</strain>
    </source>
</reference>
<protein>
    <submittedName>
        <fullName evidence="2">Uncharacterized protein</fullName>
    </submittedName>
</protein>
<dbReference type="EMBL" id="FR796427">
    <property type="protein sequence ID" value="CAJ08235.1"/>
    <property type="molecule type" value="Genomic_DNA"/>
</dbReference>
<dbReference type="VEuPathDB" id="TriTrypDB:LMJLV39_310010300"/>
<dbReference type="InterPro" id="IPR040632">
    <property type="entry name" value="Sulfotransfer_4"/>
</dbReference>
<feature type="compositionally biased region" description="Low complexity" evidence="1">
    <location>
        <begin position="244"/>
        <end position="255"/>
    </location>
</feature>
<dbReference type="GeneID" id="5653974"/>
<organism evidence="2 3">
    <name type="scientific">Leishmania major</name>
    <dbReference type="NCBI Taxonomy" id="5664"/>
    <lineage>
        <taxon>Eukaryota</taxon>
        <taxon>Discoba</taxon>
        <taxon>Euglenozoa</taxon>
        <taxon>Kinetoplastea</taxon>
        <taxon>Metakinetoplastina</taxon>
        <taxon>Trypanosomatida</taxon>
        <taxon>Trypanosomatidae</taxon>
        <taxon>Leishmaniinae</taxon>
        <taxon>Leishmania</taxon>
    </lineage>
</organism>
<dbReference type="STRING" id="5664.Q4Q6L5"/>
<dbReference type="KEGG" id="lma:LMJF_31_0480"/>
<dbReference type="InParanoid" id="Q4Q6L5"/>
<dbReference type="AlphaFoldDB" id="Q4Q6L5"/>
<feature type="compositionally biased region" description="Basic and acidic residues" evidence="1">
    <location>
        <begin position="311"/>
        <end position="321"/>
    </location>
</feature>
<dbReference type="Pfam" id="PF17784">
    <property type="entry name" value="Sulfotransfer_4"/>
    <property type="match status" value="2"/>
</dbReference>
<name>Q4Q6L5_LEIMA</name>
<accession>Q4Q6L5</accession>
<gene>
    <name evidence="2" type="ORF">LMJF_31_0480</name>
</gene>
<keyword evidence="3" id="KW-1185">Reference proteome</keyword>
<dbReference type="PANTHER" id="PTHR36978:SF4">
    <property type="entry name" value="P-LOOP CONTAINING NUCLEOSIDE TRIPHOSPHATE HYDROLASE PROTEIN"/>
    <property type="match status" value="1"/>
</dbReference>
<evidence type="ECO:0000313" key="3">
    <source>
        <dbReference type="Proteomes" id="UP000000542"/>
    </source>
</evidence>
<sequence length="473" mass="51880">MFFSDLSIPLCFCLTCHTCSYPRPRRRTTPRYVSAARVTVIVRGWHLWGGGAPRTEHHAAPLYRQTQASFSAPDHRSILAPLRGCHSAKMLRCTALVQLRVLCLTMLPDGGALTPALRKLGYTPYTLRSTYQQGHASTHPFEWSQLLDGKTNALPAKVLADYDAVVGPPGAIVYDVLLRQAPIYTKVILVEETEKDKWAEEYEACLERLQISTKRASKNRITQAFQNMIAKMVVGGDASRAPAAALAGPSSSLSTRRSRSHMISSSDDLRHSFAAEAAELKRGFGGSKAPSATSESAPSEDFRGTAKARHATKERNANDGELQHPRAVALQLYEESVRVSIPSCALLVYRYGDGWEPLCAFLDKPVPSIPFPEYDDGLRVLGNLQERIDRAHKLQYVVGGICALCVLMTVLPRCEGSVEFVKGLYTDYQVAFGADSAACARKTAEGGCSKAEPEKFETAWQKRGGSVTRTAKE</sequence>
<reference evidence="2 3" key="1">
    <citation type="journal article" date="2005" name="Science">
        <title>The genome of the kinetoplastid parasite, Leishmania major.</title>
        <authorList>
            <person name="Ivens A.C."/>
            <person name="Peacock C.S."/>
            <person name="Worthey E.A."/>
            <person name="Murphy L."/>
            <person name="Aggarwal G."/>
            <person name="Berriman M."/>
            <person name="Sisk E."/>
            <person name="Rajandream M.A."/>
            <person name="Adlem E."/>
            <person name="Aert R."/>
            <person name="Anupama A."/>
            <person name="Apostolou Z."/>
            <person name="Attipoe P."/>
            <person name="Bason N."/>
            <person name="Bauser C."/>
            <person name="Beck A."/>
            <person name="Beverley S.M."/>
            <person name="Bianchettin G."/>
            <person name="Borzym K."/>
            <person name="Bothe G."/>
            <person name="Bruschi C.V."/>
            <person name="Collins M."/>
            <person name="Cadag E."/>
            <person name="Ciarloni L."/>
            <person name="Clayton C."/>
            <person name="Coulson R.M."/>
            <person name="Cronin A."/>
            <person name="Cruz A.K."/>
            <person name="Davies R.M."/>
            <person name="De Gaudenzi J."/>
            <person name="Dobson D.E."/>
            <person name="Duesterhoeft A."/>
            <person name="Fazelina G."/>
            <person name="Fosker N."/>
            <person name="Frasch A.C."/>
            <person name="Fraser A."/>
            <person name="Fuchs M."/>
            <person name="Gabel C."/>
            <person name="Goble A."/>
            <person name="Goffeau A."/>
            <person name="Harris D."/>
            <person name="Hertz-Fowler C."/>
            <person name="Hilbert H."/>
            <person name="Horn D."/>
            <person name="Huang Y."/>
            <person name="Klages S."/>
            <person name="Knights A."/>
            <person name="Kube M."/>
            <person name="Larke N."/>
            <person name="Litvin L."/>
            <person name="Lord A."/>
            <person name="Louie T."/>
            <person name="Marra M."/>
            <person name="Masuy D."/>
            <person name="Matthews K."/>
            <person name="Michaeli S."/>
            <person name="Mottram J.C."/>
            <person name="Muller-Auer S."/>
            <person name="Munden H."/>
            <person name="Nelson S."/>
            <person name="Norbertczak H."/>
            <person name="Oliver K."/>
            <person name="O'neil S."/>
            <person name="Pentony M."/>
            <person name="Pohl T.M."/>
            <person name="Price C."/>
            <person name="Purnelle B."/>
            <person name="Quail M.A."/>
            <person name="Rabbinowitsch E."/>
            <person name="Reinhardt R."/>
            <person name="Rieger M."/>
            <person name="Rinta J."/>
            <person name="Robben J."/>
            <person name="Robertson L."/>
            <person name="Ruiz J.C."/>
            <person name="Rutter S."/>
            <person name="Saunders D."/>
            <person name="Schafer M."/>
            <person name="Schein J."/>
            <person name="Schwartz D.C."/>
            <person name="Seeger K."/>
            <person name="Seyler A."/>
            <person name="Sharp S."/>
            <person name="Shin H."/>
            <person name="Sivam D."/>
            <person name="Squares R."/>
            <person name="Squares S."/>
            <person name="Tosato V."/>
            <person name="Vogt C."/>
            <person name="Volckaert G."/>
            <person name="Wambutt R."/>
            <person name="Warren T."/>
            <person name="Wedler H."/>
            <person name="Woodward J."/>
            <person name="Zhou S."/>
            <person name="Zimmermann W."/>
            <person name="Smith D.F."/>
            <person name="Blackwell J.M."/>
            <person name="Stuart K.D."/>
            <person name="Barrell B."/>
            <person name="Myler P.J."/>
        </authorList>
    </citation>
    <scope>NUCLEOTIDE SEQUENCE [LARGE SCALE GENOMIC DNA]</scope>
    <source>
        <strain evidence="3">MHOM/IL/81/Friedlin</strain>
    </source>
</reference>
<dbReference type="eggNOG" id="ENOG502S0XT">
    <property type="taxonomic scope" value="Eukaryota"/>
</dbReference>
<feature type="region of interest" description="Disordered" evidence="1">
    <location>
        <begin position="244"/>
        <end position="267"/>
    </location>
</feature>
<evidence type="ECO:0000256" key="1">
    <source>
        <dbReference type="SAM" id="MobiDB-lite"/>
    </source>
</evidence>
<dbReference type="Proteomes" id="UP000000542">
    <property type="component" value="Chromosome 31"/>
</dbReference>
<proteinExistence type="predicted"/>
<dbReference type="Gene3D" id="3.40.50.300">
    <property type="entry name" value="P-loop containing nucleotide triphosphate hydrolases"/>
    <property type="match status" value="2"/>
</dbReference>
<dbReference type="RefSeq" id="XP_001685033.1">
    <property type="nucleotide sequence ID" value="XM_001684981.1"/>
</dbReference>
<dbReference type="VEuPathDB" id="TriTrypDB:LMJFC_310011000"/>
<dbReference type="PANTHER" id="PTHR36978">
    <property type="entry name" value="P-LOOP CONTAINING NUCLEOTIDE TRIPHOSPHATE HYDROLASE"/>
    <property type="match status" value="1"/>
</dbReference>
<feature type="compositionally biased region" description="Low complexity" evidence="1">
    <location>
        <begin position="287"/>
        <end position="299"/>
    </location>
</feature>
<dbReference type="InterPro" id="IPR027417">
    <property type="entry name" value="P-loop_NTPase"/>
</dbReference>
<evidence type="ECO:0000313" key="2">
    <source>
        <dbReference type="EMBL" id="CAJ08235.1"/>
    </source>
</evidence>
<dbReference type="VEuPathDB" id="TriTrypDB:LMJSD75_310010000"/>
<dbReference type="VEuPathDB" id="TriTrypDB:LmjF.31.0480"/>
<dbReference type="HOGENOM" id="CLU_578051_0_0_1"/>
<feature type="region of interest" description="Disordered" evidence="1">
    <location>
        <begin position="284"/>
        <end position="321"/>
    </location>
</feature>